<evidence type="ECO:0000313" key="5">
    <source>
        <dbReference type="Proteomes" id="UP001168528"/>
    </source>
</evidence>
<name>A0ABT8R5B4_9BACT</name>
<dbReference type="EMBL" id="JAUKPO010000006">
    <property type="protein sequence ID" value="MDO1447284.1"/>
    <property type="molecule type" value="Genomic_DNA"/>
</dbReference>
<evidence type="ECO:0000313" key="4">
    <source>
        <dbReference type="EMBL" id="MDO1447284.1"/>
    </source>
</evidence>
<comment type="caution">
    <text evidence="4">The sequence shown here is derived from an EMBL/GenBank/DDBJ whole genome shotgun (WGS) entry which is preliminary data.</text>
</comment>
<dbReference type="Proteomes" id="UP001168528">
    <property type="component" value="Unassembled WGS sequence"/>
</dbReference>
<dbReference type="SUPFAM" id="SSF55729">
    <property type="entry name" value="Acyl-CoA N-acyltransferases (Nat)"/>
    <property type="match status" value="1"/>
</dbReference>
<organism evidence="4 5">
    <name type="scientific">Rhodocytophaga aerolata</name>
    <dbReference type="NCBI Taxonomy" id="455078"/>
    <lineage>
        <taxon>Bacteria</taxon>
        <taxon>Pseudomonadati</taxon>
        <taxon>Bacteroidota</taxon>
        <taxon>Cytophagia</taxon>
        <taxon>Cytophagales</taxon>
        <taxon>Rhodocytophagaceae</taxon>
        <taxon>Rhodocytophaga</taxon>
    </lineage>
</organism>
<gene>
    <name evidence="4" type="primary">arsN2</name>
    <name evidence="4" type="ORF">Q0590_13525</name>
</gene>
<dbReference type="CDD" id="cd04301">
    <property type="entry name" value="NAT_SF"/>
    <property type="match status" value="1"/>
</dbReference>
<evidence type="ECO:0000256" key="1">
    <source>
        <dbReference type="ARBA" id="ARBA00022679"/>
    </source>
</evidence>
<dbReference type="NCBIfam" id="NF040501">
    <property type="entry name" value="resist_ArsN2"/>
    <property type="match status" value="1"/>
</dbReference>
<protein>
    <submittedName>
        <fullName evidence="4">Arsenic resistance N-acetyltransferase ArsN2</fullName>
    </submittedName>
</protein>
<reference evidence="4" key="1">
    <citation type="submission" date="2023-07" db="EMBL/GenBank/DDBJ databases">
        <title>The genome sequence of Rhodocytophaga aerolata KACC 12507.</title>
        <authorList>
            <person name="Zhang X."/>
        </authorList>
    </citation>
    <scope>NUCLEOTIDE SEQUENCE</scope>
    <source>
        <strain evidence="4">KACC 12507</strain>
    </source>
</reference>
<dbReference type="Gene3D" id="3.40.630.30">
    <property type="match status" value="1"/>
</dbReference>
<keyword evidence="5" id="KW-1185">Reference proteome</keyword>
<keyword evidence="2" id="KW-0012">Acyltransferase</keyword>
<evidence type="ECO:0000256" key="2">
    <source>
        <dbReference type="ARBA" id="ARBA00023315"/>
    </source>
</evidence>
<dbReference type="InterPro" id="IPR016181">
    <property type="entry name" value="Acyl_CoA_acyltransferase"/>
</dbReference>
<sequence>MLQEIIITPANPADRPAVVELLQSQNLPTQDLPDRLENFILAKENGKVIGSVGLEIYGKYALLRSLAVEAAFQSGGIGQTLYKTALEVAQTKKVQDLYLITTSAAPFFKKAGFTQIKRTDAPAPIAATAQFTTICASTGVVIHKKV</sequence>
<keyword evidence="1" id="KW-0808">Transferase</keyword>
<dbReference type="PROSITE" id="PS51186">
    <property type="entry name" value="GNAT"/>
    <property type="match status" value="1"/>
</dbReference>
<dbReference type="Pfam" id="PF13508">
    <property type="entry name" value="Acetyltransf_7"/>
    <property type="match status" value="1"/>
</dbReference>
<dbReference type="RefSeq" id="WP_302038084.1">
    <property type="nucleotide sequence ID" value="NZ_JAUKPO010000006.1"/>
</dbReference>
<proteinExistence type="predicted"/>
<accession>A0ABT8R5B4</accession>
<dbReference type="InterPro" id="IPR050832">
    <property type="entry name" value="Bact_Acetyltransf"/>
</dbReference>
<evidence type="ECO:0000259" key="3">
    <source>
        <dbReference type="PROSITE" id="PS51186"/>
    </source>
</evidence>
<dbReference type="PANTHER" id="PTHR43877">
    <property type="entry name" value="AMINOALKYLPHOSPHONATE N-ACETYLTRANSFERASE-RELATED-RELATED"/>
    <property type="match status" value="1"/>
</dbReference>
<dbReference type="InterPro" id="IPR000182">
    <property type="entry name" value="GNAT_dom"/>
</dbReference>
<feature type="domain" description="N-acetyltransferase" evidence="3">
    <location>
        <begin position="5"/>
        <end position="134"/>
    </location>
</feature>